<dbReference type="AlphaFoldDB" id="Q7UVT4"/>
<name>Q7UVT4_RHOBA</name>
<dbReference type="PATRIC" id="fig|243090.15.peg.1124"/>
<dbReference type="EnsemblBacteria" id="CAD72637">
    <property type="protein sequence ID" value="CAD72637"/>
    <property type="gene ID" value="RB2459"/>
</dbReference>
<keyword evidence="2" id="KW-1185">Reference proteome</keyword>
<dbReference type="InParanoid" id="Q7UVT4"/>
<dbReference type="Proteomes" id="UP000001025">
    <property type="component" value="Chromosome"/>
</dbReference>
<reference evidence="1 2" key="1">
    <citation type="journal article" date="2003" name="Proc. Natl. Acad. Sci. U.S.A.">
        <title>Complete genome sequence of the marine planctomycete Pirellula sp. strain 1.</title>
        <authorList>
            <person name="Gloeckner F.O."/>
            <person name="Kube M."/>
            <person name="Bauer M."/>
            <person name="Teeling H."/>
            <person name="Lombardot T."/>
            <person name="Ludwig W."/>
            <person name="Gade D."/>
            <person name="Beck A."/>
            <person name="Borzym K."/>
            <person name="Heitmann K."/>
            <person name="Rabus R."/>
            <person name="Schlesner H."/>
            <person name="Amann R."/>
            <person name="Reinhardt R."/>
        </authorList>
    </citation>
    <scope>NUCLEOTIDE SEQUENCE [LARGE SCALE GENOMIC DNA]</scope>
    <source>
        <strain evidence="2">DSM 10527 / NCIMB 13988 / SH1</strain>
    </source>
</reference>
<dbReference type="KEGG" id="rba:RB2459"/>
<protein>
    <submittedName>
        <fullName evidence="1">Uncharacterized protein</fullName>
    </submittedName>
</protein>
<evidence type="ECO:0000313" key="2">
    <source>
        <dbReference type="Proteomes" id="UP000001025"/>
    </source>
</evidence>
<gene>
    <name evidence="1" type="ordered locus">RB2459</name>
</gene>
<dbReference type="HOGENOM" id="CLU_2555980_0_0_0"/>
<dbReference type="EMBL" id="BX294137">
    <property type="protein sequence ID" value="CAD72637.1"/>
    <property type="molecule type" value="Genomic_DNA"/>
</dbReference>
<proteinExistence type="predicted"/>
<dbReference type="STRING" id="243090.RB2459"/>
<sequence length="82" mass="8949">MRWLRCLSGESNAQRFRILLAFARHNPPRKQGAVESPTPGLGIAFVADSGFESVRRFAKSLAYAAGCDLEQVGLLALQTESL</sequence>
<organism evidence="1 2">
    <name type="scientific">Rhodopirellula baltica (strain DSM 10527 / NCIMB 13988 / SH1)</name>
    <dbReference type="NCBI Taxonomy" id="243090"/>
    <lineage>
        <taxon>Bacteria</taxon>
        <taxon>Pseudomonadati</taxon>
        <taxon>Planctomycetota</taxon>
        <taxon>Planctomycetia</taxon>
        <taxon>Pirellulales</taxon>
        <taxon>Pirellulaceae</taxon>
        <taxon>Rhodopirellula</taxon>
    </lineage>
</organism>
<accession>Q7UVT4</accession>
<evidence type="ECO:0000313" key="1">
    <source>
        <dbReference type="EMBL" id="CAD72637.1"/>
    </source>
</evidence>